<dbReference type="PROSITE" id="PS51083">
    <property type="entry name" value="ZF_HIT"/>
    <property type="match status" value="1"/>
</dbReference>
<organism evidence="3 4">
    <name type="scientific">Galdieria yellowstonensis</name>
    <dbReference type="NCBI Taxonomy" id="3028027"/>
    <lineage>
        <taxon>Eukaryota</taxon>
        <taxon>Rhodophyta</taxon>
        <taxon>Bangiophyceae</taxon>
        <taxon>Galdieriales</taxon>
        <taxon>Galdieriaceae</taxon>
        <taxon>Galdieria</taxon>
    </lineage>
</organism>
<keyword evidence="1" id="KW-0479">Metal-binding</keyword>
<dbReference type="CDD" id="cd23024">
    <property type="entry name" value="zf-HIT_ZNHIT2-3"/>
    <property type="match status" value="1"/>
</dbReference>
<comment type="caution">
    <text evidence="3">The sequence shown here is derived from an EMBL/GenBank/DDBJ whole genome shotgun (WGS) entry which is preliminary data.</text>
</comment>
<dbReference type="PANTHER" id="PTHR15555">
    <property type="entry name" value="ZINC FINGER HIT DOMAIN CONTAINING PROTEIN 2 PROTEIN FON -RELATED"/>
    <property type="match status" value="1"/>
</dbReference>
<dbReference type="PANTHER" id="PTHR15555:SF0">
    <property type="entry name" value="ZINC FINGER HIT DOMAIN-CONTAINING PROTEIN 2"/>
    <property type="match status" value="1"/>
</dbReference>
<dbReference type="Pfam" id="PF04438">
    <property type="entry name" value="zf-HIT"/>
    <property type="match status" value="1"/>
</dbReference>
<dbReference type="Gene3D" id="3.30.60.190">
    <property type="match status" value="1"/>
</dbReference>
<dbReference type="SUPFAM" id="SSF144232">
    <property type="entry name" value="HIT/MYND zinc finger-like"/>
    <property type="match status" value="1"/>
</dbReference>
<evidence type="ECO:0000313" key="3">
    <source>
        <dbReference type="EMBL" id="KAK4526174.1"/>
    </source>
</evidence>
<dbReference type="InterPro" id="IPR039646">
    <property type="entry name" value="ZNHIT2"/>
</dbReference>
<feature type="domain" description="HIT-type" evidence="2">
    <location>
        <begin position="21"/>
        <end position="53"/>
    </location>
</feature>
<gene>
    <name evidence="3" type="ORF">GAYE_SCF20G4088</name>
</gene>
<keyword evidence="1" id="KW-0863">Zinc-finger</keyword>
<dbReference type="InterPro" id="IPR007529">
    <property type="entry name" value="Znf_HIT"/>
</dbReference>
<sequence>MDMEASVNESADIGTRTRRVCSVCSKKEAPYRCPKCHVAYCSKDCYEGHNISCVEQFNQSLTEALRNVYASDSERKRMQEVLERHWNECDNEQGLDSEDETEMLEEALRRVDVEEPEQVFASLPEKLQRKFQRLLANGDIDDLVEVWKPWWEEEDPIIIEIGTEDSNTEGVEGKAVQCEPEQLQLKKEPAATLNLHVLEVCYAYCYCMRFFNGDLYTDCLDSFQCLVSISKVLSEDRRYSSVSEVFYSVLHVSRENIHYSNSRNFTILIFRDTRMVVSRGQKGIMRVLEETEALARAARQEQQGARYHRDWLKTVFKVEKKIGYFKNFVKLRWKDAWTTYFSEKLKLFEEQQLEHS</sequence>
<accession>A0AAV9IFR7</accession>
<reference evidence="3 4" key="1">
    <citation type="submission" date="2022-07" db="EMBL/GenBank/DDBJ databases">
        <title>Genome-wide signatures of adaptation to extreme environments.</title>
        <authorList>
            <person name="Cho C.H."/>
            <person name="Yoon H.S."/>
        </authorList>
    </citation>
    <scope>NUCLEOTIDE SEQUENCE [LARGE SCALE GENOMIC DNA]</scope>
    <source>
        <strain evidence="3 4">108.79 E11</strain>
    </source>
</reference>
<evidence type="ECO:0000313" key="4">
    <source>
        <dbReference type="Proteomes" id="UP001300502"/>
    </source>
</evidence>
<dbReference type="Proteomes" id="UP001300502">
    <property type="component" value="Unassembled WGS sequence"/>
</dbReference>
<keyword evidence="1" id="KW-0862">Zinc</keyword>
<keyword evidence="4" id="KW-1185">Reference proteome</keyword>
<dbReference type="GO" id="GO:0008270">
    <property type="term" value="F:zinc ion binding"/>
    <property type="evidence" value="ECO:0007669"/>
    <property type="project" value="UniProtKB-UniRule"/>
</dbReference>
<evidence type="ECO:0000259" key="2">
    <source>
        <dbReference type="PROSITE" id="PS51083"/>
    </source>
</evidence>
<dbReference type="AlphaFoldDB" id="A0AAV9IFR7"/>
<name>A0AAV9IFR7_9RHOD</name>
<evidence type="ECO:0000256" key="1">
    <source>
        <dbReference type="PROSITE-ProRule" id="PRU00453"/>
    </source>
</evidence>
<proteinExistence type="predicted"/>
<dbReference type="EMBL" id="JANCYU010000037">
    <property type="protein sequence ID" value="KAK4526174.1"/>
    <property type="molecule type" value="Genomic_DNA"/>
</dbReference>
<protein>
    <recommendedName>
        <fullName evidence="2">HIT-type domain-containing protein</fullName>
    </recommendedName>
</protein>